<dbReference type="AlphaFoldDB" id="A0A0N9W8S4"/>
<proteinExistence type="predicted"/>
<dbReference type="Proteomes" id="UP000059425">
    <property type="component" value="Chromosome"/>
</dbReference>
<evidence type="ECO:0000313" key="2">
    <source>
        <dbReference type="EMBL" id="ALI10213.1"/>
    </source>
</evidence>
<dbReference type="RefSeq" id="WP_060742316.1">
    <property type="nucleotide sequence ID" value="NZ_CP012831.1"/>
</dbReference>
<evidence type="ECO:0000313" key="3">
    <source>
        <dbReference type="Proteomes" id="UP000059425"/>
    </source>
</evidence>
<reference evidence="3" key="1">
    <citation type="submission" date="2015-09" db="EMBL/GenBank/DDBJ databases">
        <title>Whole genome sequence of Pseudomonas fluorescens FW300-N2C3.</title>
        <authorList>
            <person name="Ray J."/>
            <person name="Melnyk R."/>
            <person name="Deutschbauer A."/>
        </authorList>
    </citation>
    <scope>NUCLEOTIDE SEQUENCE [LARGE SCALE GENOMIC DNA]</scope>
    <source>
        <strain evidence="3">FW300-N2C3</strain>
    </source>
</reference>
<keyword evidence="1" id="KW-0732">Signal</keyword>
<accession>A0A0N9W8S4</accession>
<name>A0A0N9W8S4_PSEFL</name>
<feature type="chain" id="PRO_5006039963" description="ABM domain-containing protein" evidence="1">
    <location>
        <begin position="23"/>
        <end position="158"/>
    </location>
</feature>
<evidence type="ECO:0000256" key="1">
    <source>
        <dbReference type="SAM" id="SignalP"/>
    </source>
</evidence>
<gene>
    <name evidence="2" type="ORF">AO356_26495</name>
</gene>
<feature type="signal peptide" evidence="1">
    <location>
        <begin position="1"/>
        <end position="22"/>
    </location>
</feature>
<organism evidence="2 3">
    <name type="scientific">Pseudomonas fluorescens</name>
    <dbReference type="NCBI Taxonomy" id="294"/>
    <lineage>
        <taxon>Bacteria</taxon>
        <taxon>Pseudomonadati</taxon>
        <taxon>Pseudomonadota</taxon>
        <taxon>Gammaproteobacteria</taxon>
        <taxon>Pseudomonadales</taxon>
        <taxon>Pseudomonadaceae</taxon>
        <taxon>Pseudomonas</taxon>
    </lineage>
</organism>
<evidence type="ECO:0008006" key="4">
    <source>
        <dbReference type="Google" id="ProtNLM"/>
    </source>
</evidence>
<dbReference type="SUPFAM" id="SSF54909">
    <property type="entry name" value="Dimeric alpha+beta barrel"/>
    <property type="match status" value="1"/>
</dbReference>
<sequence length="158" mass="17356">MKKLIPATFWLLTALTCGQAWAQAEPSGGSAPQASTSAGQVVSIVSVYVNPTKQQEFQNFYKQQYAAQSKHLDGLMESYLLLPATGDTSAPVKHVTVWRDRAAYDAFLQKVTSGEHPVGAKTNYGYGEGMYVRRPIYELYLVEQHKVNAPVVTDAAKN</sequence>
<dbReference type="EMBL" id="CP012831">
    <property type="protein sequence ID" value="ALI10213.1"/>
    <property type="molecule type" value="Genomic_DNA"/>
</dbReference>
<protein>
    <recommendedName>
        <fullName evidence="4">ABM domain-containing protein</fullName>
    </recommendedName>
</protein>
<dbReference type="InterPro" id="IPR011008">
    <property type="entry name" value="Dimeric_a/b-barrel"/>
</dbReference>
<reference evidence="2 3" key="2">
    <citation type="journal article" date="2018" name="Nature">
        <title>Mutant phenotypes for thousands of bacterial genes of unknown function.</title>
        <authorList>
            <person name="Price M.N."/>
            <person name="Wetmore K.M."/>
            <person name="Waters R.J."/>
            <person name="Callaghan M."/>
            <person name="Ray J."/>
            <person name="Liu H."/>
            <person name="Kuehl J.V."/>
            <person name="Melnyk R.A."/>
            <person name="Lamson J.S."/>
            <person name="Suh Y."/>
            <person name="Carlson H.K."/>
            <person name="Esquivel Z."/>
            <person name="Sadeeshkumar H."/>
            <person name="Chakraborty R."/>
            <person name="Zane G.M."/>
            <person name="Rubin B.E."/>
            <person name="Wall J.D."/>
            <person name="Visel A."/>
            <person name="Bristow J."/>
            <person name="Blow M.J."/>
            <person name="Arkin A.P."/>
            <person name="Deutschbauer A.M."/>
        </authorList>
    </citation>
    <scope>NUCLEOTIDE SEQUENCE [LARGE SCALE GENOMIC DNA]</scope>
    <source>
        <strain evidence="2 3">FW300-N2C3</strain>
    </source>
</reference>
<dbReference type="Gene3D" id="3.30.70.100">
    <property type="match status" value="1"/>
</dbReference>